<reference evidence="1 2" key="1">
    <citation type="submission" date="2013-08" db="EMBL/GenBank/DDBJ databases">
        <title>The genome sequence of Knoellia aerolata.</title>
        <authorList>
            <person name="Zhu W."/>
            <person name="Wang G."/>
        </authorList>
    </citation>
    <scope>NUCLEOTIDE SEQUENCE [LARGE SCALE GENOMIC DNA]</scope>
    <source>
        <strain evidence="1 2">DSM 18566</strain>
    </source>
</reference>
<dbReference type="Gene3D" id="3.40.50.1820">
    <property type="entry name" value="alpha/beta hydrolase"/>
    <property type="match status" value="1"/>
</dbReference>
<organism evidence="1 2">
    <name type="scientific">Knoellia aerolata DSM 18566</name>
    <dbReference type="NCBI Taxonomy" id="1385519"/>
    <lineage>
        <taxon>Bacteria</taxon>
        <taxon>Bacillati</taxon>
        <taxon>Actinomycetota</taxon>
        <taxon>Actinomycetes</taxon>
        <taxon>Micrococcales</taxon>
        <taxon>Intrasporangiaceae</taxon>
        <taxon>Knoellia</taxon>
    </lineage>
</organism>
<name>A0A0A0JP44_9MICO</name>
<gene>
    <name evidence="1" type="ORF">N801_19895</name>
</gene>
<dbReference type="Proteomes" id="UP000030013">
    <property type="component" value="Unassembled WGS sequence"/>
</dbReference>
<dbReference type="OrthoDB" id="2972445at2"/>
<dbReference type="InterPro" id="IPR029058">
    <property type="entry name" value="AB_hydrolase_fold"/>
</dbReference>
<dbReference type="STRING" id="1385519.N801_19895"/>
<accession>A0A0A0JP44</accession>
<keyword evidence="2" id="KW-1185">Reference proteome</keyword>
<evidence type="ECO:0000313" key="1">
    <source>
        <dbReference type="EMBL" id="KGN38923.1"/>
    </source>
</evidence>
<sequence length="194" mass="20369">MTSGGEVLDAFRLTVRDTAPDLVVAHSNAGLVAPAASGGAPVVFVDAALPAPAGPGAMAPEPLMARLVALADERGLLPPWTQWWDESDVAPLFPDEATRRRVEGGQPRLPLRYFSSEVEAPTGWEGGPHAYLAFGGTYAVELARARRLGWPTRVLDGARHLHHLHDPGRVARAVLALAGAARAGRDDASSPGPV</sequence>
<dbReference type="EMBL" id="AVPL01000086">
    <property type="protein sequence ID" value="KGN38923.1"/>
    <property type="molecule type" value="Genomic_DNA"/>
</dbReference>
<evidence type="ECO:0000313" key="2">
    <source>
        <dbReference type="Proteomes" id="UP000030013"/>
    </source>
</evidence>
<protein>
    <submittedName>
        <fullName evidence="1">Uncharacterized protein</fullName>
    </submittedName>
</protein>
<proteinExistence type="predicted"/>
<dbReference type="AlphaFoldDB" id="A0A0A0JP44"/>
<dbReference type="eggNOG" id="COG1075">
    <property type="taxonomic scope" value="Bacteria"/>
</dbReference>
<dbReference type="RefSeq" id="WP_052113279.1">
    <property type="nucleotide sequence ID" value="NZ_AVPL01000086.1"/>
</dbReference>
<comment type="caution">
    <text evidence="1">The sequence shown here is derived from an EMBL/GenBank/DDBJ whole genome shotgun (WGS) entry which is preliminary data.</text>
</comment>